<evidence type="ECO:0000313" key="1">
    <source>
        <dbReference type="EMBL" id="GBL78929.1"/>
    </source>
</evidence>
<proteinExistence type="predicted"/>
<dbReference type="Proteomes" id="UP000499080">
    <property type="component" value="Unassembled WGS sequence"/>
</dbReference>
<protein>
    <submittedName>
        <fullName evidence="1">Uncharacterized protein</fullName>
    </submittedName>
</protein>
<evidence type="ECO:0000313" key="2">
    <source>
        <dbReference type="Proteomes" id="UP000499080"/>
    </source>
</evidence>
<keyword evidence="2" id="KW-1185">Reference proteome</keyword>
<sequence length="131" mass="14755">MKFGILVFIPKLLLREGTTSTWMRNRLISKRGLSFPGCKIMMEIEIPPSNDSTYLQREGSGGDYLDSDLSTRAIAVTVIQCTLVLGLRPSRAEVPNLWYAYPWGYAEDQLGYTNSKSAMTDTRKLKGLKML</sequence>
<dbReference type="EMBL" id="BGPR01000017">
    <property type="protein sequence ID" value="GBL78929.1"/>
    <property type="molecule type" value="Genomic_DNA"/>
</dbReference>
<organism evidence="1 2">
    <name type="scientific">Araneus ventricosus</name>
    <name type="common">Orbweaver spider</name>
    <name type="synonym">Epeira ventricosa</name>
    <dbReference type="NCBI Taxonomy" id="182803"/>
    <lineage>
        <taxon>Eukaryota</taxon>
        <taxon>Metazoa</taxon>
        <taxon>Ecdysozoa</taxon>
        <taxon>Arthropoda</taxon>
        <taxon>Chelicerata</taxon>
        <taxon>Arachnida</taxon>
        <taxon>Araneae</taxon>
        <taxon>Araneomorphae</taxon>
        <taxon>Entelegynae</taxon>
        <taxon>Araneoidea</taxon>
        <taxon>Araneidae</taxon>
        <taxon>Araneus</taxon>
    </lineage>
</organism>
<gene>
    <name evidence="1" type="ORF">AVEN_48901_1</name>
</gene>
<name>A0A4Y2AI04_ARAVE</name>
<dbReference type="AlphaFoldDB" id="A0A4Y2AI04"/>
<comment type="caution">
    <text evidence="1">The sequence shown here is derived from an EMBL/GenBank/DDBJ whole genome shotgun (WGS) entry which is preliminary data.</text>
</comment>
<reference evidence="1 2" key="1">
    <citation type="journal article" date="2019" name="Sci. Rep.">
        <title>Orb-weaving spider Araneus ventricosus genome elucidates the spidroin gene catalogue.</title>
        <authorList>
            <person name="Kono N."/>
            <person name="Nakamura H."/>
            <person name="Ohtoshi R."/>
            <person name="Moran D.A.P."/>
            <person name="Shinohara A."/>
            <person name="Yoshida Y."/>
            <person name="Fujiwara M."/>
            <person name="Mori M."/>
            <person name="Tomita M."/>
            <person name="Arakawa K."/>
        </authorList>
    </citation>
    <scope>NUCLEOTIDE SEQUENCE [LARGE SCALE GENOMIC DNA]</scope>
</reference>
<accession>A0A4Y2AI04</accession>